<sequence length="67" mass="7394">MPNPTRLRDSTQIELPCRSLEGIQDDLEAEHTVTVVQPEGQQCRIIGSPIEIKAASNFLSRHGVTLP</sequence>
<keyword evidence="2" id="KW-1185">Reference proteome</keyword>
<dbReference type="RefSeq" id="WP_120101308.1">
    <property type="nucleotide sequence ID" value="NZ_QKNY01000004.1"/>
</dbReference>
<accession>A0A3A6PSI2</accession>
<evidence type="ECO:0000313" key="1">
    <source>
        <dbReference type="EMBL" id="RJX44598.1"/>
    </source>
</evidence>
<organism evidence="1 2">
    <name type="scientific">Halonotius aquaticus</name>
    <dbReference type="NCBI Taxonomy" id="2216978"/>
    <lineage>
        <taxon>Archaea</taxon>
        <taxon>Methanobacteriati</taxon>
        <taxon>Methanobacteriota</taxon>
        <taxon>Stenosarchaea group</taxon>
        <taxon>Halobacteria</taxon>
        <taxon>Halobacteriales</taxon>
        <taxon>Haloferacaceae</taxon>
        <taxon>Halonotius</taxon>
    </lineage>
</organism>
<proteinExistence type="predicted"/>
<dbReference type="InterPro" id="IPR056231">
    <property type="entry name" value="VNG_1110C-like"/>
</dbReference>
<dbReference type="OrthoDB" id="268322at2157"/>
<protein>
    <submittedName>
        <fullName evidence="1">Uncharacterized protein</fullName>
    </submittedName>
</protein>
<name>A0A3A6PSI2_9EURY</name>
<reference evidence="1 2" key="1">
    <citation type="submission" date="2018-06" db="EMBL/GenBank/DDBJ databases">
        <title>Halonotius sp. F13-13 a new haloarchaeeon isolated from a solar saltern from Isla Cristina, Huelva, Spain.</title>
        <authorList>
            <person name="Duran-Viseras A."/>
            <person name="Sanchez-Porro C."/>
            <person name="Ventosa A."/>
        </authorList>
    </citation>
    <scope>NUCLEOTIDE SEQUENCE [LARGE SCALE GENOMIC DNA]</scope>
    <source>
        <strain evidence="1 2">F13-13</strain>
    </source>
</reference>
<dbReference type="EMBL" id="QKNY01000004">
    <property type="protein sequence ID" value="RJX44598.1"/>
    <property type="molecule type" value="Genomic_DNA"/>
</dbReference>
<dbReference type="Proteomes" id="UP000276588">
    <property type="component" value="Unassembled WGS sequence"/>
</dbReference>
<gene>
    <name evidence="1" type="ORF">DM826_03010</name>
</gene>
<comment type="caution">
    <text evidence="1">The sequence shown here is derived from an EMBL/GenBank/DDBJ whole genome shotgun (WGS) entry which is preliminary data.</text>
</comment>
<dbReference type="AlphaFoldDB" id="A0A3A6PSI2"/>
<dbReference type="Pfam" id="PF24397">
    <property type="entry name" value="VNG_1110C"/>
    <property type="match status" value="1"/>
</dbReference>
<evidence type="ECO:0000313" key="2">
    <source>
        <dbReference type="Proteomes" id="UP000276588"/>
    </source>
</evidence>